<comment type="subcellular location">
    <subcellularLocation>
        <location evidence="2 20">Golgi apparatus membrane</location>
        <topology evidence="2 20">Single-pass type II membrane protein</topology>
    </subcellularLocation>
</comment>
<evidence type="ECO:0000256" key="12">
    <source>
        <dbReference type="ARBA" id="ARBA00023136"/>
    </source>
</evidence>
<dbReference type="GO" id="GO:0046872">
    <property type="term" value="F:metal ion binding"/>
    <property type="evidence" value="ECO:0007669"/>
    <property type="project" value="UniProtKB-KW"/>
</dbReference>
<keyword evidence="9 20" id="KW-0735">Signal-anchor</keyword>
<dbReference type="FunFam" id="3.90.550.10:FF:000044">
    <property type="entry name" value="Galactosylgalactosylxylosylprotein 3-beta-glucuronosyltransferase"/>
    <property type="match status" value="1"/>
</dbReference>
<feature type="binding site" evidence="17">
    <location>
        <begin position="199"/>
        <end position="201"/>
    </location>
    <ligand>
        <name>UDP-alpha-D-glucuronate</name>
        <dbReference type="ChEBI" id="CHEBI:58052"/>
    </ligand>
</feature>
<evidence type="ECO:0000256" key="3">
    <source>
        <dbReference type="ARBA" id="ARBA00004922"/>
    </source>
</evidence>
<comment type="similarity">
    <text evidence="4 20">Belongs to the glycosyltransferase 43 family.</text>
</comment>
<feature type="binding site" evidence="17">
    <location>
        <begin position="315"/>
        <end position="317"/>
    </location>
    <ligand>
        <name>UDP-alpha-D-glucuronate</name>
        <dbReference type="ChEBI" id="CHEBI:58052"/>
    </ligand>
</feature>
<organism evidence="21 22">
    <name type="scientific">Tigriopus californicus</name>
    <name type="common">Marine copepod</name>
    <dbReference type="NCBI Taxonomy" id="6832"/>
    <lineage>
        <taxon>Eukaryota</taxon>
        <taxon>Metazoa</taxon>
        <taxon>Ecdysozoa</taxon>
        <taxon>Arthropoda</taxon>
        <taxon>Crustacea</taxon>
        <taxon>Multicrustacea</taxon>
        <taxon>Hexanauplia</taxon>
        <taxon>Copepoda</taxon>
        <taxon>Harpacticoida</taxon>
        <taxon>Harpacticidae</taxon>
        <taxon>Tigriopus</taxon>
    </lineage>
</organism>
<dbReference type="PANTHER" id="PTHR10896:SF65">
    <property type="entry name" value="GALACTOSYLGALACTOSYLXYLOSYLPROTEIN 3-BETA-GLUCURONOSYLTRANSFERASE 3"/>
    <property type="match status" value="1"/>
</dbReference>
<name>A0A553NVH7_TIGCA</name>
<feature type="binding site" evidence="17">
    <location>
        <position position="128"/>
    </location>
    <ligand>
        <name>UDP-alpha-D-glucuronate</name>
        <dbReference type="ChEBI" id="CHEBI:58052"/>
    </ligand>
</feature>
<keyword evidence="14 18" id="KW-0464">Manganese</keyword>
<dbReference type="GO" id="GO:0000139">
    <property type="term" value="C:Golgi membrane"/>
    <property type="evidence" value="ECO:0007669"/>
    <property type="project" value="UniProtKB-SubCell"/>
</dbReference>
<feature type="binding site" evidence="17">
    <location>
        <position position="171"/>
    </location>
    <ligand>
        <name>UDP-alpha-D-glucuronate</name>
        <dbReference type="ChEBI" id="CHEBI:58052"/>
    </ligand>
</feature>
<evidence type="ECO:0000256" key="10">
    <source>
        <dbReference type="ARBA" id="ARBA00022989"/>
    </source>
</evidence>
<feature type="binding site" evidence="17">
    <location>
        <begin position="97"/>
        <end position="99"/>
    </location>
    <ligand>
        <name>UDP-alpha-D-glucuronate</name>
        <dbReference type="ChEBI" id="CHEBI:58052"/>
    </ligand>
</feature>
<keyword evidence="7 20" id="KW-0812">Transmembrane</keyword>
<evidence type="ECO:0000256" key="6">
    <source>
        <dbReference type="ARBA" id="ARBA00022679"/>
    </source>
</evidence>
<sequence>MGFLAQIYRSRWWRYLQKRKPGLLLVLIFAVFLIYFNFIDPNRRKSDVEYDNHQLVQSELVRLRSQIGFLKAKLAAEGRGITDLNDLAQPMIYAITPTYARPVQKAELIRLCHTFLLVPNFHWIVVEDAAEPTDLVTNLLKRCGVVYTQLKALTPPEMKLKPRDPNWRYPRGVWQRNEALTWIRNNVPVSREGVVYFADDDNTYSLELFQDLRSTKAVSVFPVALVGGVLLEKPEVSPDGRVIGFNALWEPQRPYPIDMAGFAVNLQLILAKSEAKFSLEVKRGYLESEFIGHLISGREELEAKADLCTKVLVWHTRAEAIKTTGENIRKRKGLPMTNVGFEI</sequence>
<evidence type="ECO:0000256" key="20">
    <source>
        <dbReference type="RuleBase" id="RU363127"/>
    </source>
</evidence>
<accession>A0A553NVH7</accession>
<evidence type="ECO:0000256" key="5">
    <source>
        <dbReference type="ARBA" id="ARBA00012641"/>
    </source>
</evidence>
<evidence type="ECO:0000256" key="9">
    <source>
        <dbReference type="ARBA" id="ARBA00022968"/>
    </source>
</evidence>
<keyword evidence="8 18" id="KW-0479">Metal-binding</keyword>
<keyword evidence="22" id="KW-1185">Reference proteome</keyword>
<dbReference type="STRING" id="6832.A0A553NVH7"/>
<feature type="binding site" evidence="17">
    <location>
        <position position="176"/>
    </location>
    <ligand>
        <name>UDP-alpha-D-glucuronate</name>
        <dbReference type="ChEBI" id="CHEBI:58052"/>
    </ligand>
</feature>
<reference evidence="21 22" key="1">
    <citation type="journal article" date="2018" name="Nat. Ecol. Evol.">
        <title>Genomic signatures of mitonuclear coevolution across populations of Tigriopus californicus.</title>
        <authorList>
            <person name="Barreto F.S."/>
            <person name="Watson E.T."/>
            <person name="Lima T.G."/>
            <person name="Willett C.S."/>
            <person name="Edmands S."/>
            <person name="Li W."/>
            <person name="Burton R.S."/>
        </authorList>
    </citation>
    <scope>NUCLEOTIDE SEQUENCE [LARGE SCALE GENOMIC DNA]</scope>
    <source>
        <strain evidence="21 22">San Diego</strain>
    </source>
</reference>
<comment type="caution">
    <text evidence="21">The sequence shown here is derived from an EMBL/GenBank/DDBJ whole genome shotgun (WGS) entry which is preliminary data.</text>
</comment>
<comment type="catalytic activity">
    <reaction evidence="15 20">
        <text>3-O-(beta-D-galactosyl-(1-&gt;3)-beta-D-galactosyl-(1-&gt;4)-beta-D-xylosyl)-L-seryl-[protein] + UDP-alpha-D-glucuronate = 3-O-(beta-D-GlcA-(1-&gt;3)-beta-D-Gal-(1-&gt;3)-beta-D-Gal-(1-&gt;4)-beta-D-Xyl)-L-seryl-[protein] + UDP + H(+)</text>
        <dbReference type="Rhea" id="RHEA:24168"/>
        <dbReference type="Rhea" id="RHEA-COMP:12571"/>
        <dbReference type="Rhea" id="RHEA-COMP:12573"/>
        <dbReference type="ChEBI" id="CHEBI:15378"/>
        <dbReference type="ChEBI" id="CHEBI:58052"/>
        <dbReference type="ChEBI" id="CHEBI:58223"/>
        <dbReference type="ChEBI" id="CHEBI:132090"/>
        <dbReference type="ChEBI" id="CHEBI:132093"/>
        <dbReference type="EC" id="2.4.1.135"/>
    </reaction>
</comment>
<evidence type="ECO:0000256" key="4">
    <source>
        <dbReference type="ARBA" id="ARBA00007706"/>
    </source>
</evidence>
<feature type="site" description="Interaction with galactose moiety of substrate glycoprotein" evidence="19">
    <location>
        <position position="232"/>
    </location>
</feature>
<proteinExistence type="inferred from homology"/>
<evidence type="ECO:0000256" key="7">
    <source>
        <dbReference type="ARBA" id="ARBA00022692"/>
    </source>
</evidence>
<comment type="cofactor">
    <cofactor evidence="1 18 20">
        <name>Mn(2+)</name>
        <dbReference type="ChEBI" id="CHEBI:29035"/>
    </cofactor>
</comment>
<feature type="active site" description="Proton donor/acceptor" evidence="16">
    <location>
        <position position="287"/>
    </location>
</feature>
<evidence type="ECO:0000313" key="21">
    <source>
        <dbReference type="EMBL" id="TRY69432.1"/>
    </source>
</evidence>
<dbReference type="Pfam" id="PF03360">
    <property type="entry name" value="Glyco_transf_43"/>
    <property type="match status" value="1"/>
</dbReference>
<keyword evidence="11 20" id="KW-0333">Golgi apparatus</keyword>
<dbReference type="PANTHER" id="PTHR10896">
    <property type="entry name" value="GALACTOSYLGALACTOSYLXYLOSYLPROTEIN 3-BETA-GLUCURONOSYLTRANSFERASE BETA-1,3-GLUCURONYLTRANSFERASE"/>
    <property type="match status" value="1"/>
</dbReference>
<evidence type="ECO:0000256" key="17">
    <source>
        <dbReference type="PIRSR" id="PIRSR605027-2"/>
    </source>
</evidence>
<evidence type="ECO:0000256" key="16">
    <source>
        <dbReference type="PIRSR" id="PIRSR605027-1"/>
    </source>
</evidence>
<dbReference type="Proteomes" id="UP000318571">
    <property type="component" value="Chromosome 1"/>
</dbReference>
<keyword evidence="10 20" id="KW-1133">Transmembrane helix</keyword>
<evidence type="ECO:0000256" key="19">
    <source>
        <dbReference type="PIRSR" id="PIRSR605027-4"/>
    </source>
</evidence>
<feature type="binding site" evidence="18">
    <location>
        <position position="201"/>
    </location>
    <ligand>
        <name>Mn(2+)</name>
        <dbReference type="ChEBI" id="CHEBI:29035"/>
    </ligand>
</feature>
<keyword evidence="12 20" id="KW-0472">Membrane</keyword>
<evidence type="ECO:0000256" key="15">
    <source>
        <dbReference type="ARBA" id="ARBA00047979"/>
    </source>
</evidence>
<evidence type="ECO:0000256" key="14">
    <source>
        <dbReference type="ARBA" id="ARBA00023211"/>
    </source>
</evidence>
<dbReference type="AlphaFoldDB" id="A0A553NVH7"/>
<dbReference type="GO" id="GO:0015018">
    <property type="term" value="F:galactosylgalactosylxylosylprotein 3-beta-glucuronosyltransferase activity"/>
    <property type="evidence" value="ECO:0007669"/>
    <property type="project" value="UniProtKB-UniRule"/>
</dbReference>
<evidence type="ECO:0000256" key="18">
    <source>
        <dbReference type="PIRSR" id="PIRSR605027-3"/>
    </source>
</evidence>
<evidence type="ECO:0000256" key="2">
    <source>
        <dbReference type="ARBA" id="ARBA00004323"/>
    </source>
</evidence>
<dbReference type="EMBL" id="VCGU01000010">
    <property type="protein sequence ID" value="TRY69432.1"/>
    <property type="molecule type" value="Genomic_DNA"/>
</dbReference>
<evidence type="ECO:0000313" key="22">
    <source>
        <dbReference type="Proteomes" id="UP000318571"/>
    </source>
</evidence>
<keyword evidence="6 20" id="KW-0808">Transferase</keyword>
<dbReference type="GO" id="GO:0050650">
    <property type="term" value="P:chondroitin sulfate proteoglycan biosynthetic process"/>
    <property type="evidence" value="ECO:0007669"/>
    <property type="project" value="TreeGrafter"/>
</dbReference>
<comment type="pathway">
    <text evidence="3 20">Protein modification; protein glycosylation.</text>
</comment>
<dbReference type="SUPFAM" id="SSF53448">
    <property type="entry name" value="Nucleotide-diphospho-sugar transferases"/>
    <property type="match status" value="1"/>
</dbReference>
<dbReference type="UniPathway" id="UPA00378"/>
<keyword evidence="13" id="KW-0325">Glycoprotein</keyword>
<gene>
    <name evidence="21" type="ORF">TCAL_03788</name>
</gene>
<dbReference type="Gene3D" id="3.90.550.10">
    <property type="entry name" value="Spore Coat Polysaccharide Biosynthesis Protein SpsA, Chain A"/>
    <property type="match status" value="1"/>
</dbReference>
<evidence type="ECO:0000256" key="1">
    <source>
        <dbReference type="ARBA" id="ARBA00001936"/>
    </source>
</evidence>
<dbReference type="GO" id="GO:0005975">
    <property type="term" value="P:carbohydrate metabolic process"/>
    <property type="evidence" value="ECO:0007669"/>
    <property type="project" value="TreeGrafter"/>
</dbReference>
<protein>
    <recommendedName>
        <fullName evidence="5 20">Galactosylgalactosylxylosylprotein 3-beta-glucuronosyltransferase</fullName>
        <ecNumber evidence="5 20">2.4.1.135</ecNumber>
    </recommendedName>
</protein>
<dbReference type="EC" id="2.4.1.135" evidence="5 20"/>
<dbReference type="OMA" id="PRWRYAR"/>
<evidence type="ECO:0000256" key="8">
    <source>
        <dbReference type="ARBA" id="ARBA00022723"/>
    </source>
</evidence>
<evidence type="ECO:0000256" key="11">
    <source>
        <dbReference type="ARBA" id="ARBA00023034"/>
    </source>
</evidence>
<dbReference type="CDD" id="cd00218">
    <property type="entry name" value="GlcAT-I"/>
    <property type="match status" value="1"/>
</dbReference>
<feature type="transmembrane region" description="Helical" evidence="20">
    <location>
        <begin position="21"/>
        <end position="39"/>
    </location>
</feature>
<evidence type="ECO:0000256" key="13">
    <source>
        <dbReference type="ARBA" id="ARBA00023180"/>
    </source>
</evidence>
<dbReference type="InterPro" id="IPR029044">
    <property type="entry name" value="Nucleotide-diphossugar_trans"/>
</dbReference>
<dbReference type="InterPro" id="IPR005027">
    <property type="entry name" value="Glyco_trans_43"/>
</dbReference>